<accession>A0A7X4GFS2</accession>
<comment type="caution">
    <text evidence="1">The sequence shown here is derived from an EMBL/GenBank/DDBJ whole genome shotgun (WGS) entry which is preliminary data.</text>
</comment>
<organism evidence="1 2">
    <name type="scientific">Novosphingobium silvae</name>
    <dbReference type="NCBI Taxonomy" id="2692619"/>
    <lineage>
        <taxon>Bacteria</taxon>
        <taxon>Pseudomonadati</taxon>
        <taxon>Pseudomonadota</taxon>
        <taxon>Alphaproteobacteria</taxon>
        <taxon>Sphingomonadales</taxon>
        <taxon>Sphingomonadaceae</taxon>
        <taxon>Novosphingobium</taxon>
    </lineage>
</organism>
<reference evidence="1 2" key="1">
    <citation type="submission" date="2019-12" db="EMBL/GenBank/DDBJ databases">
        <authorList>
            <person name="Feng G."/>
            <person name="Zhu H."/>
        </authorList>
    </citation>
    <scope>NUCLEOTIDE SEQUENCE [LARGE SCALE GENOMIC DNA]</scope>
    <source>
        <strain evidence="1 2">FGD1</strain>
    </source>
</reference>
<dbReference type="AlphaFoldDB" id="A0A7X4GFS2"/>
<proteinExistence type="predicted"/>
<sequence>MGADQGGVEKNIAAWCGKIERLAASAFALRRGTRLQAVLPNDWSDDFR</sequence>
<gene>
    <name evidence="1" type="ORF">GR702_08520</name>
</gene>
<dbReference type="Proteomes" id="UP000465810">
    <property type="component" value="Unassembled WGS sequence"/>
</dbReference>
<dbReference type="EMBL" id="WVTD01000005">
    <property type="protein sequence ID" value="MYL97812.1"/>
    <property type="molecule type" value="Genomic_DNA"/>
</dbReference>
<protein>
    <submittedName>
        <fullName evidence="1">Uncharacterized protein</fullName>
    </submittedName>
</protein>
<evidence type="ECO:0000313" key="2">
    <source>
        <dbReference type="Proteomes" id="UP000465810"/>
    </source>
</evidence>
<name>A0A7X4GFS2_9SPHN</name>
<evidence type="ECO:0000313" key="1">
    <source>
        <dbReference type="EMBL" id="MYL97812.1"/>
    </source>
</evidence>
<dbReference type="RefSeq" id="WP_202408154.1">
    <property type="nucleotide sequence ID" value="NZ_WVTD01000005.1"/>
</dbReference>
<keyword evidence="2" id="KW-1185">Reference proteome</keyword>